<evidence type="ECO:0000313" key="4">
    <source>
        <dbReference type="Proteomes" id="UP000251670"/>
    </source>
</evidence>
<reference evidence="2 4" key="2">
    <citation type="submission" date="2018-06" db="EMBL/GenBank/DDBJ databases">
        <authorList>
            <consortium name="Pathogen Informatics"/>
            <person name="Doyle S."/>
        </authorList>
    </citation>
    <scope>NUCLEOTIDE SEQUENCE [LARGE SCALE GENOMIC DNA]</scope>
    <source>
        <strain evidence="2 4">NCTC13492</strain>
    </source>
</reference>
<dbReference type="Proteomes" id="UP000199426">
    <property type="component" value="Unassembled WGS sequence"/>
</dbReference>
<organism evidence="2 4">
    <name type="scientific">Chryseobacterium jejuense</name>
    <dbReference type="NCBI Taxonomy" id="445960"/>
    <lineage>
        <taxon>Bacteria</taxon>
        <taxon>Pseudomonadati</taxon>
        <taxon>Bacteroidota</taxon>
        <taxon>Flavobacteriia</taxon>
        <taxon>Flavobacteriales</taxon>
        <taxon>Weeksellaceae</taxon>
        <taxon>Chryseobacterium group</taxon>
        <taxon>Chryseobacterium</taxon>
    </lineage>
</organism>
<evidence type="ECO:0000313" key="1">
    <source>
        <dbReference type="EMBL" id="SDJ71172.1"/>
    </source>
</evidence>
<accession>A0A2X2VC15</accession>
<dbReference type="AlphaFoldDB" id="A0A2X2VC15"/>
<dbReference type="Proteomes" id="UP000251670">
    <property type="component" value="Unassembled WGS sequence"/>
</dbReference>
<gene>
    <name evidence="2" type="ORF">NCTC13492_00162</name>
    <name evidence="1" type="ORF">SAMN05421542_4174</name>
</gene>
<dbReference type="EMBL" id="UAWB01000001">
    <property type="protein sequence ID" value="SQB26496.1"/>
    <property type="molecule type" value="Genomic_DNA"/>
</dbReference>
<proteinExistence type="predicted"/>
<name>A0A2X2VC15_CHRJE</name>
<sequence>MRDVKNLNFERDLGYELRSFGLSASIDLIQKIYEI</sequence>
<protein>
    <submittedName>
        <fullName evidence="2">Uncharacterized protein</fullName>
    </submittedName>
</protein>
<reference evidence="1 3" key="1">
    <citation type="submission" date="2016-10" db="EMBL/GenBank/DDBJ databases">
        <authorList>
            <person name="Varghese N."/>
            <person name="Submissions S."/>
        </authorList>
    </citation>
    <scope>NUCLEOTIDE SEQUENCE [LARGE SCALE GENOMIC DNA]</scope>
    <source>
        <strain evidence="1 3">DSM 19299</strain>
    </source>
</reference>
<dbReference type="EMBL" id="FNEG01000008">
    <property type="protein sequence ID" value="SDJ71172.1"/>
    <property type="molecule type" value="Genomic_DNA"/>
</dbReference>
<keyword evidence="3" id="KW-1185">Reference proteome</keyword>
<evidence type="ECO:0000313" key="2">
    <source>
        <dbReference type="EMBL" id="SQB26496.1"/>
    </source>
</evidence>
<evidence type="ECO:0000313" key="3">
    <source>
        <dbReference type="Proteomes" id="UP000199426"/>
    </source>
</evidence>